<evidence type="ECO:0000256" key="1">
    <source>
        <dbReference type="SAM" id="MobiDB-lite"/>
    </source>
</evidence>
<sequence length="368" mass="41649">MEVKVEMESRKRRMKKKKGKEKEKEEEEVPIEIFIEDQNLKNSCRHHLLQPSTTAIVRVSFLTNDNMISIILVGHPKNFVFQHLCLSALMNKGNHSFEELDLPPSLTVIGVSSFPLFASLSLLATTGHHLLLMTILSLQFIIVSHCRPPSVTNGNLVPEICRCLPLVDDNSERLINNNNASSTGDILSINDDVVDKPTNASTENNIVVPQPAELMGLHDLLTGASEFEEKSLAMTFIPSELGWEVALFTEPENYNGNITTEMENNREKVGGMELWKDDDEMNGETEESVSEFSRKVRLNPFDMEGSHHHHHHHEQFNMASPNSLPNIPYQMGDMHYQHLVQQPRKTVNPFDETNIFPSTVPSHPTQTR</sequence>
<organism evidence="2 3">
    <name type="scientific">Vigna mungo</name>
    <name type="common">Black gram</name>
    <name type="synonym">Phaseolus mungo</name>
    <dbReference type="NCBI Taxonomy" id="3915"/>
    <lineage>
        <taxon>Eukaryota</taxon>
        <taxon>Viridiplantae</taxon>
        <taxon>Streptophyta</taxon>
        <taxon>Embryophyta</taxon>
        <taxon>Tracheophyta</taxon>
        <taxon>Spermatophyta</taxon>
        <taxon>Magnoliopsida</taxon>
        <taxon>eudicotyledons</taxon>
        <taxon>Gunneridae</taxon>
        <taxon>Pentapetalae</taxon>
        <taxon>rosids</taxon>
        <taxon>fabids</taxon>
        <taxon>Fabales</taxon>
        <taxon>Fabaceae</taxon>
        <taxon>Papilionoideae</taxon>
        <taxon>50 kb inversion clade</taxon>
        <taxon>NPAAA clade</taxon>
        <taxon>indigoferoid/millettioid clade</taxon>
        <taxon>Phaseoleae</taxon>
        <taxon>Vigna</taxon>
    </lineage>
</organism>
<evidence type="ECO:0000313" key="2">
    <source>
        <dbReference type="EMBL" id="WVZ21557.1"/>
    </source>
</evidence>
<feature type="region of interest" description="Disordered" evidence="1">
    <location>
        <begin position="1"/>
        <end position="24"/>
    </location>
</feature>
<dbReference type="Proteomes" id="UP001374535">
    <property type="component" value="Chromosome 2"/>
</dbReference>
<gene>
    <name evidence="2" type="ORF">V8G54_008879</name>
</gene>
<evidence type="ECO:0000313" key="3">
    <source>
        <dbReference type="Proteomes" id="UP001374535"/>
    </source>
</evidence>
<proteinExistence type="predicted"/>
<name>A0AAQ3S8N1_VIGMU</name>
<keyword evidence="3" id="KW-1185">Reference proteome</keyword>
<feature type="compositionally biased region" description="Basic residues" evidence="1">
    <location>
        <begin position="10"/>
        <end position="19"/>
    </location>
</feature>
<dbReference type="AlphaFoldDB" id="A0AAQ3S8N1"/>
<protein>
    <submittedName>
        <fullName evidence="2">Uncharacterized protein</fullName>
    </submittedName>
</protein>
<reference evidence="2 3" key="1">
    <citation type="journal article" date="2023" name="Life. Sci Alliance">
        <title>Evolutionary insights into 3D genome organization and epigenetic landscape of Vigna mungo.</title>
        <authorList>
            <person name="Junaid A."/>
            <person name="Singh B."/>
            <person name="Bhatia S."/>
        </authorList>
    </citation>
    <scope>NUCLEOTIDE SEQUENCE [LARGE SCALE GENOMIC DNA]</scope>
    <source>
        <strain evidence="2">Urdbean</strain>
    </source>
</reference>
<dbReference type="EMBL" id="CP144699">
    <property type="protein sequence ID" value="WVZ21557.1"/>
    <property type="molecule type" value="Genomic_DNA"/>
</dbReference>
<accession>A0AAQ3S8N1</accession>